<organism evidence="3 4">
    <name type="scientific">Alectoria fallacina</name>
    <dbReference type="NCBI Taxonomy" id="1903189"/>
    <lineage>
        <taxon>Eukaryota</taxon>
        <taxon>Fungi</taxon>
        <taxon>Dikarya</taxon>
        <taxon>Ascomycota</taxon>
        <taxon>Pezizomycotina</taxon>
        <taxon>Lecanoromycetes</taxon>
        <taxon>OSLEUM clade</taxon>
        <taxon>Lecanoromycetidae</taxon>
        <taxon>Lecanorales</taxon>
        <taxon>Lecanorineae</taxon>
        <taxon>Parmeliaceae</taxon>
        <taxon>Alectoria</taxon>
    </lineage>
</organism>
<dbReference type="SUPFAM" id="SSF48452">
    <property type="entry name" value="TPR-like"/>
    <property type="match status" value="1"/>
</dbReference>
<dbReference type="PROSITE" id="PS50280">
    <property type="entry name" value="SET"/>
    <property type="match status" value="1"/>
</dbReference>
<dbReference type="SUPFAM" id="SSF82199">
    <property type="entry name" value="SET domain"/>
    <property type="match status" value="1"/>
</dbReference>
<dbReference type="Proteomes" id="UP000664203">
    <property type="component" value="Unassembled WGS sequence"/>
</dbReference>
<dbReference type="OrthoDB" id="438641at2759"/>
<evidence type="ECO:0000313" key="3">
    <source>
        <dbReference type="EMBL" id="CAF9942238.1"/>
    </source>
</evidence>
<dbReference type="InterPro" id="IPR011990">
    <property type="entry name" value="TPR-like_helical_dom_sf"/>
</dbReference>
<protein>
    <recommendedName>
        <fullName evidence="2">SET domain-containing protein</fullName>
    </recommendedName>
</protein>
<comment type="caution">
    <text evidence="3">The sequence shown here is derived from an EMBL/GenBank/DDBJ whole genome shotgun (WGS) entry which is preliminary data.</text>
</comment>
<dbReference type="Gene3D" id="2.170.270.10">
    <property type="entry name" value="SET domain"/>
    <property type="match status" value="1"/>
</dbReference>
<evidence type="ECO:0000259" key="2">
    <source>
        <dbReference type="PROSITE" id="PS50280"/>
    </source>
</evidence>
<dbReference type="Gene3D" id="1.25.40.10">
    <property type="entry name" value="Tetratricopeptide repeat domain"/>
    <property type="match status" value="1"/>
</dbReference>
<feature type="domain" description="SET" evidence="2">
    <location>
        <begin position="351"/>
        <end position="535"/>
    </location>
</feature>
<dbReference type="InterPro" id="IPR001214">
    <property type="entry name" value="SET_dom"/>
</dbReference>
<evidence type="ECO:0000256" key="1">
    <source>
        <dbReference type="SAM" id="MobiDB-lite"/>
    </source>
</evidence>
<dbReference type="PANTHER" id="PTHR47643">
    <property type="entry name" value="TPR DOMAIN PROTEIN (AFU_ORTHOLOGUE AFUA_5G12710)"/>
    <property type="match status" value="1"/>
</dbReference>
<dbReference type="Pfam" id="PF00856">
    <property type="entry name" value="SET"/>
    <property type="match status" value="1"/>
</dbReference>
<sequence length="748" mass="83631">MSKERPNSEHLVKMLEEQDAPGQAENLRQLERTKAKKARDDIVKIQMTWYESLTTPIIRGTNPNPTLPPPYLPSVAPIEELKKICIEDLQLGIHHRGSYSLLRAITPYIRTASLTTVLEDEKDNAVTSHFYQQRDEEVQPAADIISEGMVCIIKEPWYKLMTDGSYGLRVDHISDVMWLPEVDARMPLKWQPQPDDFAKTAVQLKENGNDALKLGKLHKAIKCYDAALQVAKVPEEAQVIKLNRSLANLRIGCFEKALEDAGEFIAGVMNTEKGLYRAARSLYELGRFQEGHRVFETLLAAFPGSEAATKELRRTEDRLREQDHGLFNFMAMHEAAAEKAPPCLDIATYKGLVTIKMTEGHGRGLFSTRDVAAGDLLLCEKAFSYSFLDNSSTSLRSASAVKGTPADLVTTTAHKLLRNPSAISTVTSLHHGTYEPVKETTVDGMPIVDTFLLDRIILLNAFQSPRASILKNYGGVGVPETERGKPDRSCGLYVNASYVNHSCYSNARRSFIGDVLVLRATRNIAAGQEILFWYAPPKADHSYEMTQEKLRGWGFYCTCELCTYDQETSNKKKKKRAALLKELDIATKDVVGESGLADIEKLLAAIEHTYTVPAAVVPRLTLWDPYLALTRVYASIQEPEKTITTAWKVVAALGFIVKRDISSVVSPFQVEQWGLMVDPLIETWIHLWTAYECLVPRRPELCKKAEEYARTTYRICIGEDETFEEKVGTVARKAIHGGGDLGMASITL</sequence>
<dbReference type="PANTHER" id="PTHR47643:SF2">
    <property type="entry name" value="TPR DOMAIN PROTEIN (AFU_ORTHOLOGUE AFUA_5G12710)"/>
    <property type="match status" value="1"/>
</dbReference>
<feature type="compositionally biased region" description="Basic and acidic residues" evidence="1">
    <location>
        <begin position="1"/>
        <end position="16"/>
    </location>
</feature>
<dbReference type="AlphaFoldDB" id="A0A8H3J7L3"/>
<feature type="region of interest" description="Disordered" evidence="1">
    <location>
        <begin position="1"/>
        <end position="26"/>
    </location>
</feature>
<dbReference type="InterPro" id="IPR053209">
    <property type="entry name" value="Gramillin-biosynth_MTr"/>
</dbReference>
<name>A0A8H3J7L3_9LECA</name>
<gene>
    <name evidence="3" type="ORF">ALECFALPRED_009625</name>
</gene>
<reference evidence="3" key="1">
    <citation type="submission" date="2021-03" db="EMBL/GenBank/DDBJ databases">
        <authorList>
            <person name="Tagirdzhanova G."/>
        </authorList>
    </citation>
    <scope>NUCLEOTIDE SEQUENCE</scope>
</reference>
<keyword evidence="4" id="KW-1185">Reference proteome</keyword>
<dbReference type="SMART" id="SM00317">
    <property type="entry name" value="SET"/>
    <property type="match status" value="1"/>
</dbReference>
<proteinExistence type="predicted"/>
<dbReference type="Pfam" id="PF13432">
    <property type="entry name" value="TPR_16"/>
    <property type="match status" value="2"/>
</dbReference>
<accession>A0A8H3J7L3</accession>
<dbReference type="InterPro" id="IPR046341">
    <property type="entry name" value="SET_dom_sf"/>
</dbReference>
<dbReference type="EMBL" id="CAJPDR010000730">
    <property type="protein sequence ID" value="CAF9942238.1"/>
    <property type="molecule type" value="Genomic_DNA"/>
</dbReference>
<evidence type="ECO:0000313" key="4">
    <source>
        <dbReference type="Proteomes" id="UP000664203"/>
    </source>
</evidence>